<evidence type="ECO:0000256" key="1">
    <source>
        <dbReference type="SAM" id="MobiDB-lite"/>
    </source>
</evidence>
<reference evidence="2" key="1">
    <citation type="thesis" date="2021" institute="BYU ScholarsArchive" country="Provo, UT, USA">
        <title>Applications of and Algorithms for Genome Assembly and Genomic Analyses with an Emphasis on Marine Teleosts.</title>
        <authorList>
            <person name="Pickett B.D."/>
        </authorList>
    </citation>
    <scope>NUCLEOTIDE SEQUENCE</scope>
    <source>
        <strain evidence="2">HI-2016</strain>
    </source>
</reference>
<sequence length="125" mass="13858">MQFVKQLAAQATARQRKYIDPITGKRVTTKFGHLQRGKCCGSGCRHHSSRSSRRAIVQAGCPLQLPLERGDRLDPEPCGRSTFTGEEKVTQSRCAQPEWQLNDGGEKHQLQHLGREGTGEMRGGS</sequence>
<protein>
    <submittedName>
        <fullName evidence="2">Uncharacterized protein</fullName>
    </submittedName>
</protein>
<dbReference type="Pfam" id="PF17653">
    <property type="entry name" value="DUF5522"/>
    <property type="match status" value="1"/>
</dbReference>
<proteinExistence type="predicted"/>
<organism evidence="2 3">
    <name type="scientific">Albula glossodonta</name>
    <name type="common">roundjaw bonefish</name>
    <dbReference type="NCBI Taxonomy" id="121402"/>
    <lineage>
        <taxon>Eukaryota</taxon>
        <taxon>Metazoa</taxon>
        <taxon>Chordata</taxon>
        <taxon>Craniata</taxon>
        <taxon>Vertebrata</taxon>
        <taxon>Euteleostomi</taxon>
        <taxon>Actinopterygii</taxon>
        <taxon>Neopterygii</taxon>
        <taxon>Teleostei</taxon>
        <taxon>Albuliformes</taxon>
        <taxon>Albulidae</taxon>
        <taxon>Albula</taxon>
    </lineage>
</organism>
<dbReference type="AlphaFoldDB" id="A0A8T2PG63"/>
<evidence type="ECO:0000313" key="3">
    <source>
        <dbReference type="Proteomes" id="UP000824540"/>
    </source>
</evidence>
<feature type="non-terminal residue" evidence="2">
    <location>
        <position position="1"/>
    </location>
</feature>
<name>A0A8T2PG63_9TELE</name>
<comment type="caution">
    <text evidence="2">The sequence shown here is derived from an EMBL/GenBank/DDBJ whole genome shotgun (WGS) entry which is preliminary data.</text>
</comment>
<dbReference type="EMBL" id="JAFBMS010000007">
    <property type="protein sequence ID" value="KAG9351149.1"/>
    <property type="molecule type" value="Genomic_DNA"/>
</dbReference>
<dbReference type="InterPro" id="IPR040807">
    <property type="entry name" value="DUF5522"/>
</dbReference>
<evidence type="ECO:0000313" key="2">
    <source>
        <dbReference type="EMBL" id="KAG9351149.1"/>
    </source>
</evidence>
<dbReference type="Proteomes" id="UP000824540">
    <property type="component" value="Unassembled WGS sequence"/>
</dbReference>
<feature type="compositionally biased region" description="Basic and acidic residues" evidence="1">
    <location>
        <begin position="104"/>
        <end position="119"/>
    </location>
</feature>
<accession>A0A8T2PG63</accession>
<feature type="region of interest" description="Disordered" evidence="1">
    <location>
        <begin position="98"/>
        <end position="125"/>
    </location>
</feature>
<gene>
    <name evidence="2" type="ORF">JZ751_025039</name>
</gene>
<keyword evidence="3" id="KW-1185">Reference proteome</keyword>